<feature type="transmembrane region" description="Helical" evidence="2">
    <location>
        <begin position="364"/>
        <end position="387"/>
    </location>
</feature>
<keyword evidence="2" id="KW-0812">Transmembrane</keyword>
<proteinExistence type="predicted"/>
<dbReference type="PANTHER" id="PTHR36819:SF1">
    <property type="entry name" value="REGULATOR OF PHOSPHOLIPASE D SRF1"/>
    <property type="match status" value="1"/>
</dbReference>
<feature type="region of interest" description="Disordered" evidence="1">
    <location>
        <begin position="84"/>
        <end position="125"/>
    </location>
</feature>
<dbReference type="eggNOG" id="ENOG502QPXG">
    <property type="taxonomic scope" value="Eukaryota"/>
</dbReference>
<accession>D8PKS4</accession>
<evidence type="ECO:0000256" key="2">
    <source>
        <dbReference type="SAM" id="Phobius"/>
    </source>
</evidence>
<dbReference type="OMA" id="LVHVMIA"/>
<dbReference type="Proteomes" id="UP000007431">
    <property type="component" value="Unassembled WGS sequence"/>
</dbReference>
<dbReference type="EMBL" id="GL377302">
    <property type="protein sequence ID" value="EFJ02686.1"/>
    <property type="molecule type" value="Genomic_DNA"/>
</dbReference>
<dbReference type="InParanoid" id="D8PKS4"/>
<dbReference type="InterPro" id="IPR037737">
    <property type="entry name" value="Srf1"/>
</dbReference>
<organism evidence="4">
    <name type="scientific">Schizophyllum commune (strain H4-8 / FGSC 9210)</name>
    <name type="common">Split gill fungus</name>
    <dbReference type="NCBI Taxonomy" id="578458"/>
    <lineage>
        <taxon>Eukaryota</taxon>
        <taxon>Fungi</taxon>
        <taxon>Dikarya</taxon>
        <taxon>Basidiomycota</taxon>
        <taxon>Agaricomycotina</taxon>
        <taxon>Agaricomycetes</taxon>
        <taxon>Agaricomycetidae</taxon>
        <taxon>Agaricales</taxon>
        <taxon>Schizophyllaceae</taxon>
        <taxon>Schizophyllum</taxon>
    </lineage>
</organism>
<gene>
    <name evidence="3" type="ORF">SCHCODRAFT_36150</name>
</gene>
<feature type="transmembrane region" description="Helical" evidence="2">
    <location>
        <begin position="261"/>
        <end position="282"/>
    </location>
</feature>
<feature type="region of interest" description="Disordered" evidence="1">
    <location>
        <begin position="1"/>
        <end position="63"/>
    </location>
</feature>
<protein>
    <submittedName>
        <fullName evidence="3">Uncharacterized protein</fullName>
    </submittedName>
</protein>
<keyword evidence="4" id="KW-1185">Reference proteome</keyword>
<feature type="transmembrane region" description="Helical" evidence="2">
    <location>
        <begin position="303"/>
        <end position="325"/>
    </location>
</feature>
<dbReference type="GO" id="GO:0071944">
    <property type="term" value="C:cell periphery"/>
    <property type="evidence" value="ECO:0007669"/>
    <property type="project" value="TreeGrafter"/>
</dbReference>
<dbReference type="GO" id="GO:0000324">
    <property type="term" value="C:fungal-type vacuole"/>
    <property type="evidence" value="ECO:0007669"/>
    <property type="project" value="TreeGrafter"/>
</dbReference>
<dbReference type="VEuPathDB" id="FungiDB:SCHCODRAFT_02144733"/>
<evidence type="ECO:0000313" key="4">
    <source>
        <dbReference type="Proteomes" id="UP000007431"/>
    </source>
</evidence>
<dbReference type="AlphaFoldDB" id="D8PKS4"/>
<feature type="transmembrane region" description="Helical" evidence="2">
    <location>
        <begin position="219"/>
        <end position="241"/>
    </location>
</feature>
<keyword evidence="2" id="KW-1133">Transmembrane helix</keyword>
<feature type="non-terminal residue" evidence="3">
    <location>
        <position position="393"/>
    </location>
</feature>
<feature type="non-terminal residue" evidence="3">
    <location>
        <position position="1"/>
    </location>
</feature>
<sequence>PPSVLSTSTLNHSVSTKSNTGPRVNASKVVTAPPWARDEPPSPSSSVTNFDVSQPLQNSASRPSFDVVSFNSAKDASRWWTFTLPRPRDQHPSPQPKPKLSIDTAVGDSEKGTHTPPRRPWLPNTASLNAVRRGDKGKEMAHTGSLSERKNVRLNVELPPPPAAPFTLSHNPTPGWDTPWTARARDDSFGLAGDSTDEDLPRRGGKRPKRWRTFLLNNVYVPLLFRFINVSFTSAALAFAIRIRQLEKQNHALGALGSSPTLVIIFSPLTIVHVLIAVYLEYFGRPLGLWRTSGKLFHTLTEVVFICAWSGALSLCFDNFFTSLIPCASASSSDWYNELPRPASPLPNFEGSAGDRLCEEQLTLIILVGVGLIMYCINLVISLFRIFEKVKVH</sequence>
<evidence type="ECO:0000313" key="3">
    <source>
        <dbReference type="EMBL" id="EFJ02686.1"/>
    </source>
</evidence>
<reference evidence="3 4" key="1">
    <citation type="journal article" date="2010" name="Nat. Biotechnol.">
        <title>Genome sequence of the model mushroom Schizophyllum commune.</title>
        <authorList>
            <person name="Ohm R.A."/>
            <person name="de Jong J.F."/>
            <person name="Lugones L.G."/>
            <person name="Aerts A."/>
            <person name="Kothe E."/>
            <person name="Stajich J.E."/>
            <person name="de Vries R.P."/>
            <person name="Record E."/>
            <person name="Levasseur A."/>
            <person name="Baker S.E."/>
            <person name="Bartholomew K.A."/>
            <person name="Coutinho P.M."/>
            <person name="Erdmann S."/>
            <person name="Fowler T.J."/>
            <person name="Gathman A.C."/>
            <person name="Lombard V."/>
            <person name="Henrissat B."/>
            <person name="Knabe N."/>
            <person name="Kuees U."/>
            <person name="Lilly W.W."/>
            <person name="Lindquist E."/>
            <person name="Lucas S."/>
            <person name="Magnuson J.K."/>
            <person name="Piumi F."/>
            <person name="Raudaskoski M."/>
            <person name="Salamov A."/>
            <person name="Schmutz J."/>
            <person name="Schwarze F.W.M.R."/>
            <person name="vanKuyk P.A."/>
            <person name="Horton J.S."/>
            <person name="Grigoriev I.V."/>
            <person name="Woesten H.A.B."/>
        </authorList>
    </citation>
    <scope>NUCLEOTIDE SEQUENCE [LARGE SCALE GENOMIC DNA]</scope>
    <source>
        <strain evidence="4">H4-8 / FGSC 9210</strain>
    </source>
</reference>
<name>D8PKS4_SCHCM</name>
<dbReference type="HOGENOM" id="CLU_032672_0_0_1"/>
<dbReference type="PANTHER" id="PTHR36819">
    <property type="entry name" value="REGULATOR OF PHOSPHOLIPASE D SRF1"/>
    <property type="match status" value="1"/>
</dbReference>
<feature type="compositionally biased region" description="Polar residues" evidence="1">
    <location>
        <begin position="1"/>
        <end position="22"/>
    </location>
</feature>
<feature type="compositionally biased region" description="Polar residues" evidence="1">
    <location>
        <begin position="44"/>
        <end position="62"/>
    </location>
</feature>
<keyword evidence="2" id="KW-0472">Membrane</keyword>
<evidence type="ECO:0000256" key="1">
    <source>
        <dbReference type="SAM" id="MobiDB-lite"/>
    </source>
</evidence>